<dbReference type="InterPro" id="IPR036034">
    <property type="entry name" value="PDZ_sf"/>
</dbReference>
<dbReference type="PANTHER" id="PTHR48484:SF2">
    <property type="entry name" value="PRO-INTERLEUKIN-16"/>
    <property type="match status" value="1"/>
</dbReference>
<dbReference type="InterPro" id="IPR001478">
    <property type="entry name" value="PDZ"/>
</dbReference>
<evidence type="ECO:0000313" key="18">
    <source>
        <dbReference type="Proteomes" id="UP001044222"/>
    </source>
</evidence>
<evidence type="ECO:0000256" key="2">
    <source>
        <dbReference type="ARBA" id="ARBA00004496"/>
    </source>
</evidence>
<evidence type="ECO:0000256" key="5">
    <source>
        <dbReference type="ARBA" id="ARBA00022490"/>
    </source>
</evidence>
<evidence type="ECO:0000256" key="7">
    <source>
        <dbReference type="ARBA" id="ARBA00022514"/>
    </source>
</evidence>
<dbReference type="FunFam" id="2.30.42.10:FF:000147">
    <property type="entry name" value="Pro-interleukin-16"/>
    <property type="match status" value="1"/>
</dbReference>
<comment type="subcellular location">
    <subcellularLocation>
        <location evidence="2">Cytoplasm</location>
    </subcellularLocation>
    <subcellularLocation>
        <location evidence="1">Nucleus</location>
    </subcellularLocation>
    <subcellularLocation>
        <location evidence="3">Secreted</location>
    </subcellularLocation>
</comment>
<dbReference type="FunFam" id="2.30.42.10:FF:000102">
    <property type="entry name" value="Putative pro-interleukin-16"/>
    <property type="match status" value="1"/>
</dbReference>
<feature type="domain" description="PDZ" evidence="16">
    <location>
        <begin position="521"/>
        <end position="591"/>
    </location>
</feature>
<keyword evidence="5" id="KW-0963">Cytoplasm</keyword>
<evidence type="ECO:0000256" key="13">
    <source>
        <dbReference type="ARBA" id="ARBA00023242"/>
    </source>
</evidence>
<dbReference type="GO" id="GO:0005634">
    <property type="term" value="C:nucleus"/>
    <property type="evidence" value="ECO:0007669"/>
    <property type="project" value="UniProtKB-SubCell"/>
</dbReference>
<feature type="compositionally biased region" description="Polar residues" evidence="15">
    <location>
        <begin position="1149"/>
        <end position="1168"/>
    </location>
</feature>
<evidence type="ECO:0000256" key="11">
    <source>
        <dbReference type="ARBA" id="ARBA00023015"/>
    </source>
</evidence>
<dbReference type="EMBL" id="JAFIRN010000005">
    <property type="protein sequence ID" value="KAG5849039.1"/>
    <property type="molecule type" value="Genomic_DNA"/>
</dbReference>
<feature type="compositionally biased region" description="Low complexity" evidence="15">
    <location>
        <begin position="104"/>
        <end position="116"/>
    </location>
</feature>
<dbReference type="CDD" id="cd06760">
    <property type="entry name" value="PDZ4_PDZD2-PDZ2_hPro-IL-16-like"/>
    <property type="match status" value="1"/>
</dbReference>
<keyword evidence="13" id="KW-0539">Nucleus</keyword>
<feature type="region of interest" description="Disordered" evidence="15">
    <location>
        <begin position="1201"/>
        <end position="1246"/>
    </location>
</feature>
<dbReference type="Proteomes" id="UP001044222">
    <property type="component" value="Unassembled WGS sequence"/>
</dbReference>
<feature type="compositionally biased region" description="Pro residues" evidence="15">
    <location>
        <begin position="1067"/>
        <end position="1079"/>
    </location>
</feature>
<feature type="region of interest" description="Disordered" evidence="15">
    <location>
        <begin position="764"/>
        <end position="834"/>
    </location>
</feature>
<feature type="domain" description="PDZ" evidence="16">
    <location>
        <begin position="146"/>
        <end position="224"/>
    </location>
</feature>
<dbReference type="FunFam" id="2.30.42.10:FF:000127">
    <property type="entry name" value="Pro-interleukin-16"/>
    <property type="match status" value="1"/>
</dbReference>
<dbReference type="PANTHER" id="PTHR48484">
    <property type="entry name" value="PRO-INTERLEUKIN-16"/>
    <property type="match status" value="1"/>
</dbReference>
<evidence type="ECO:0000313" key="17">
    <source>
        <dbReference type="EMBL" id="KAG5849039.1"/>
    </source>
</evidence>
<feature type="domain" description="PDZ" evidence="16">
    <location>
        <begin position="1432"/>
        <end position="1516"/>
    </location>
</feature>
<dbReference type="GO" id="GO:0005737">
    <property type="term" value="C:cytoplasm"/>
    <property type="evidence" value="ECO:0007669"/>
    <property type="project" value="UniProtKB-SubCell"/>
</dbReference>
<keyword evidence="6" id="KW-0145">Chemotaxis</keyword>
<dbReference type="SUPFAM" id="SSF50156">
    <property type="entry name" value="PDZ domain-like"/>
    <property type="match status" value="5"/>
</dbReference>
<evidence type="ECO:0000256" key="6">
    <source>
        <dbReference type="ARBA" id="ARBA00022500"/>
    </source>
</evidence>
<feature type="compositionally biased region" description="Basic and acidic residues" evidence="15">
    <location>
        <begin position="1400"/>
        <end position="1417"/>
    </location>
</feature>
<dbReference type="CDD" id="cd06763">
    <property type="entry name" value="PDZ7_PDZD2-PDZ4_hPro-IL-16-like"/>
    <property type="match status" value="1"/>
</dbReference>
<feature type="compositionally biased region" description="Basic and acidic residues" evidence="15">
    <location>
        <begin position="88"/>
        <end position="98"/>
    </location>
</feature>
<accession>A0A9D3MHT9</accession>
<keyword evidence="8" id="KW-0964">Secreted</keyword>
<feature type="region of interest" description="Disordered" evidence="15">
    <location>
        <begin position="676"/>
        <end position="701"/>
    </location>
</feature>
<keyword evidence="12" id="KW-0804">Transcription</keyword>
<dbReference type="Gene3D" id="2.30.42.10">
    <property type="match status" value="4"/>
</dbReference>
<dbReference type="InterPro" id="IPR055287">
    <property type="entry name" value="IL-16-like"/>
</dbReference>
<feature type="compositionally biased region" description="Pro residues" evidence="15">
    <location>
        <begin position="1"/>
        <end position="11"/>
    </location>
</feature>
<feature type="compositionally biased region" description="Polar residues" evidence="15">
    <location>
        <begin position="676"/>
        <end position="685"/>
    </location>
</feature>
<feature type="compositionally biased region" description="Basic and acidic residues" evidence="15">
    <location>
        <begin position="1100"/>
        <end position="1113"/>
    </location>
</feature>
<keyword evidence="9" id="KW-0597">Phosphoprotein</keyword>
<dbReference type="PROSITE" id="PS50106">
    <property type="entry name" value="PDZ"/>
    <property type="match status" value="5"/>
</dbReference>
<proteinExistence type="predicted"/>
<evidence type="ECO:0000256" key="15">
    <source>
        <dbReference type="SAM" id="MobiDB-lite"/>
    </source>
</evidence>
<dbReference type="CDD" id="cd06759">
    <property type="entry name" value="PDZ3_PDZD2-PDZ1_hPro-IL-16-like"/>
    <property type="match status" value="1"/>
</dbReference>
<organism evidence="17 18">
    <name type="scientific">Anguilla anguilla</name>
    <name type="common">European freshwater eel</name>
    <name type="synonym">Muraena anguilla</name>
    <dbReference type="NCBI Taxonomy" id="7936"/>
    <lineage>
        <taxon>Eukaryota</taxon>
        <taxon>Metazoa</taxon>
        <taxon>Chordata</taxon>
        <taxon>Craniata</taxon>
        <taxon>Vertebrata</taxon>
        <taxon>Euteleostomi</taxon>
        <taxon>Actinopterygii</taxon>
        <taxon>Neopterygii</taxon>
        <taxon>Teleostei</taxon>
        <taxon>Anguilliformes</taxon>
        <taxon>Anguillidae</taxon>
        <taxon>Anguilla</taxon>
    </lineage>
</organism>
<feature type="domain" description="PDZ" evidence="16">
    <location>
        <begin position="382"/>
        <end position="468"/>
    </location>
</feature>
<evidence type="ECO:0000256" key="8">
    <source>
        <dbReference type="ARBA" id="ARBA00022525"/>
    </source>
</evidence>
<evidence type="ECO:0000256" key="3">
    <source>
        <dbReference type="ARBA" id="ARBA00004613"/>
    </source>
</evidence>
<feature type="compositionally biased region" description="Low complexity" evidence="15">
    <location>
        <begin position="1203"/>
        <end position="1212"/>
    </location>
</feature>
<reference evidence="17" key="1">
    <citation type="submission" date="2021-01" db="EMBL/GenBank/DDBJ databases">
        <title>A chromosome-scale assembly of European eel, Anguilla anguilla.</title>
        <authorList>
            <person name="Henkel C."/>
            <person name="Jong-Raadsen S.A."/>
            <person name="Dufour S."/>
            <person name="Weltzien F.-A."/>
            <person name="Palstra A.P."/>
            <person name="Pelster B."/>
            <person name="Spaink H.P."/>
            <person name="Van Den Thillart G.E."/>
            <person name="Jansen H."/>
            <person name="Zahm M."/>
            <person name="Klopp C."/>
            <person name="Cedric C."/>
            <person name="Louis A."/>
            <person name="Berthelot C."/>
            <person name="Parey E."/>
            <person name="Roest Crollius H."/>
            <person name="Montfort J."/>
            <person name="Robinson-Rechavi M."/>
            <person name="Bucao C."/>
            <person name="Bouchez O."/>
            <person name="Gislard M."/>
            <person name="Lluch J."/>
            <person name="Milhes M."/>
            <person name="Lampietro C."/>
            <person name="Lopez Roques C."/>
            <person name="Donnadieu C."/>
            <person name="Braasch I."/>
            <person name="Desvignes T."/>
            <person name="Postlethwait J."/>
            <person name="Bobe J."/>
            <person name="Guiguen Y."/>
            <person name="Dirks R."/>
        </authorList>
    </citation>
    <scope>NUCLEOTIDE SEQUENCE</scope>
    <source>
        <strain evidence="17">Tag_6206</strain>
        <tissue evidence="17">Liver</tissue>
    </source>
</reference>
<evidence type="ECO:0000256" key="10">
    <source>
        <dbReference type="ARBA" id="ARBA00022737"/>
    </source>
</evidence>
<feature type="compositionally biased region" description="Polar residues" evidence="15">
    <location>
        <begin position="817"/>
        <end position="834"/>
    </location>
</feature>
<evidence type="ECO:0000259" key="16">
    <source>
        <dbReference type="PROSITE" id="PS50106"/>
    </source>
</evidence>
<comment type="function">
    <text evidence="14">Interleukin-16 stimulates a migratory response in CD4+ lymphocytes, monocytes, and eosinophils. Primes CD4+ T-cells for IL-2 and IL-15 responsiveness. Also induces T-lymphocyte expression of interleukin 2 receptor. Ligand for CD4.</text>
</comment>
<feature type="region of interest" description="Disordered" evidence="15">
    <location>
        <begin position="904"/>
        <end position="1173"/>
    </location>
</feature>
<protein>
    <recommendedName>
        <fullName evidence="4">Pro-interleukin-16</fullName>
    </recommendedName>
</protein>
<dbReference type="GO" id="GO:0005125">
    <property type="term" value="F:cytokine activity"/>
    <property type="evidence" value="ECO:0007669"/>
    <property type="project" value="UniProtKB-KW"/>
</dbReference>
<feature type="compositionally biased region" description="Polar residues" evidence="15">
    <location>
        <begin position="983"/>
        <end position="993"/>
    </location>
</feature>
<feature type="region of interest" description="Disordered" evidence="15">
    <location>
        <begin position="1"/>
        <end position="55"/>
    </location>
</feature>
<comment type="caution">
    <text evidence="17">The sequence shown here is derived from an EMBL/GenBank/DDBJ whole genome shotgun (WGS) entry which is preliminary data.</text>
</comment>
<gene>
    <name evidence="17" type="ORF">ANANG_G00105830</name>
</gene>
<dbReference type="Pfam" id="PF00595">
    <property type="entry name" value="PDZ"/>
    <property type="match status" value="4"/>
</dbReference>
<dbReference type="GO" id="GO:0050930">
    <property type="term" value="P:induction of positive chemotaxis"/>
    <property type="evidence" value="ECO:0007669"/>
    <property type="project" value="InterPro"/>
</dbReference>
<feature type="compositionally biased region" description="Polar residues" evidence="15">
    <location>
        <begin position="1001"/>
        <end position="1011"/>
    </location>
</feature>
<evidence type="ECO:0000256" key="1">
    <source>
        <dbReference type="ARBA" id="ARBA00004123"/>
    </source>
</evidence>
<evidence type="ECO:0000256" key="14">
    <source>
        <dbReference type="ARBA" id="ARBA00024706"/>
    </source>
</evidence>
<dbReference type="GO" id="GO:0030595">
    <property type="term" value="P:leukocyte chemotaxis"/>
    <property type="evidence" value="ECO:0007669"/>
    <property type="project" value="TreeGrafter"/>
</dbReference>
<dbReference type="FunFam" id="2.30.42.10:FF:000122">
    <property type="entry name" value="Pro-interleukin-16"/>
    <property type="match status" value="1"/>
</dbReference>
<dbReference type="GO" id="GO:0005615">
    <property type="term" value="C:extracellular space"/>
    <property type="evidence" value="ECO:0007669"/>
    <property type="project" value="UniProtKB-KW"/>
</dbReference>
<keyword evidence="7" id="KW-0202">Cytokine</keyword>
<sequence length="1521" mass="163714">MINFERPPPLAGPAGRNPSADMPHRYTHHRRKANGANGWRMERRSNAGKANHRSRKLAVISRSLILCSSRTSDDGSSPEERYADFWEAERETEREGPGRKPGNAAPSSAASLAVPPQCHPGELRKNARKTFSIKESSIWRMCVATGEDSLGLQISDNNIQPSDKGLTVGHVKNGGAVFRNSYIQPGDEPRPLIGKFLNGHSQMEAEPMMQSTTRAMDTMTYTDNSWRNGMAFSSLSAPPVPPTDSKDPQSVINYGDKEHMEIDASHKEPILEVARENGGCWERERAEQGSKNELACKRTRSNSTSVNPYWIGDLDALIMKAPELYGSHAQGNTGFYGNRKSLSQQLEFPHGITQVAPRPSRSLSSAHLVHSSSTVQAFIICNIVLMKGQGKGLGFSIVGGKDSMYGPMGIYVKTIFPGGAAAADGRLQEGDEILELNGESLHGLTHEDALHKFKQIKKGLLTLVVRTSLRVGALSSQAQASQLCRSRSLSSSASIARTSADMGDYSFLANPAKPKDRIMMGVTLQKEVGVGLGIGLCCVPSGEGCPGIYIHTLSPGSVVHMDGRLRCGDEIIEINDTVVYSMTLNEVYNVLSQCSPGPVHVLISRHPDPKVSEQQLNEAIAQAVENSKLKKDRHQWCMEGLKRPEACSHGKQKCDRCLERSFGQLTGRRAQKTMTRSCSDSTYNHRSVGGPAGPQHVHQHPDLKARVHSVDVSMQFPHVLGPEGWPDGGPSPPYADEDYNIPYSGSEYGSAQFLLDAGFSASKASKPKLPTPPRKHYAQQEVTSEETLPDSEGSSGDSPVKEDAWQSSHSNCREAASSLSEGTKAAHTSSVTASSDLTEHCFRDDTRHKGSESAVLICSQSKRPALRRQAHVELIQEQLRDPWVRISDSTEAQCISLTMSEENGTADLSGQAEPEDTHVSSAPSEPKPEELLGAKRGPPVAPKPSWVRQSLRSGRVGGQLQELSKPPDKRAQDAGRTFGVSLRATSSGGNLSFKQKIHSFETFSSPETPQRGSWRPGPSASLPLMDKAPGRSDAAHSPADAGSAVNGKPAVNGRPAVTRAAEEKSPSPVPAAAPAPDPTPVTSAIPEACSPPEEAPNQSEPKEEVPAPEEDVRTASPPPSEPRKCEIPVATPKILPAEEPLPLRKDLESVTQTSLRTRSLPLSASLSSEGPGLRVLDGESLGKILSFSNQVSHALMRSMRSLPQSPCSWPSNPWNPPPGSPLVNPDEDNPSAEKVPLSPGVDNSEPGFSVSLAELRECTIERGEESGEERFAPPASASSCAQSVISAIPSDEIERMIEEVRALDEDTLKQFEDIHVVILHKEEGAGLGFSIAGGIDLENKATTVHKVFPNGLAAQEGTIEKGDEVLSINGQTLKNVTHSDATATLRQARTMRQAVVVVCKSKEGERDDDDSSTKEPVHSSTEQNLTEGTTLTLELEKTAGGVGFSLEGGKGSIHGDKAIAINRIFAGGPAEQGGIQSGDELLQVQDAVLQGLTRFEAWNIIKALPEGPYKAIIRRNQAELS</sequence>
<dbReference type="GO" id="GO:0042609">
    <property type="term" value="F:CD4 receptor binding"/>
    <property type="evidence" value="ECO:0007669"/>
    <property type="project" value="TreeGrafter"/>
</dbReference>
<keyword evidence="11" id="KW-0805">Transcription regulation</keyword>
<evidence type="ECO:0000256" key="4">
    <source>
        <dbReference type="ARBA" id="ARBA00013973"/>
    </source>
</evidence>
<feature type="region of interest" description="Disordered" evidence="15">
    <location>
        <begin position="1400"/>
        <end position="1429"/>
    </location>
</feature>
<evidence type="ECO:0000256" key="9">
    <source>
        <dbReference type="ARBA" id="ARBA00022553"/>
    </source>
</evidence>
<keyword evidence="10" id="KW-0677">Repeat</keyword>
<name>A0A9D3MHT9_ANGAN</name>
<feature type="region of interest" description="Disordered" evidence="15">
    <location>
        <begin position="88"/>
        <end position="121"/>
    </location>
</feature>
<feature type="region of interest" description="Disordered" evidence="15">
    <location>
        <begin position="718"/>
        <end position="740"/>
    </location>
</feature>
<feature type="domain" description="PDZ" evidence="16">
    <location>
        <begin position="1316"/>
        <end position="1388"/>
    </location>
</feature>
<dbReference type="CDD" id="cd06762">
    <property type="entry name" value="PDZ6_PDZD2-PDZ3_hPro-IL-16-like"/>
    <property type="match status" value="1"/>
</dbReference>
<dbReference type="SMART" id="SM00228">
    <property type="entry name" value="PDZ"/>
    <property type="match status" value="5"/>
</dbReference>
<keyword evidence="18" id="KW-1185">Reference proteome</keyword>
<evidence type="ECO:0000256" key="12">
    <source>
        <dbReference type="ARBA" id="ARBA00023163"/>
    </source>
</evidence>